<feature type="binding site" evidence="5">
    <location>
        <position position="45"/>
    </location>
    <ligand>
        <name>substrate</name>
    </ligand>
</feature>
<evidence type="ECO:0000259" key="6">
    <source>
        <dbReference type="Pfam" id="PF00389"/>
    </source>
</evidence>
<dbReference type="InterPro" id="IPR020921">
    <property type="entry name" value="Erythronate-4-P_DHase"/>
</dbReference>
<comment type="caution">
    <text evidence="5">Lacks conserved residue(s) required for the propagation of feature annotation.</text>
</comment>
<feature type="active site" evidence="5">
    <location>
        <position position="206"/>
    </location>
</feature>
<dbReference type="Gene3D" id="3.40.50.720">
    <property type="entry name" value="NAD(P)-binding Rossmann-like Domain"/>
    <property type="match status" value="2"/>
</dbReference>
<keyword evidence="2 5" id="KW-0560">Oxidoreductase</keyword>
<protein>
    <recommendedName>
        <fullName evidence="5">Erythronate-4-phosphate dehydrogenase</fullName>
        <ecNumber evidence="5">1.1.1.290</ecNumber>
    </recommendedName>
</protein>
<evidence type="ECO:0000256" key="4">
    <source>
        <dbReference type="ARBA" id="ARBA00023096"/>
    </source>
</evidence>
<evidence type="ECO:0000256" key="1">
    <source>
        <dbReference type="ARBA" id="ARBA00022490"/>
    </source>
</evidence>
<dbReference type="Pfam" id="PF02826">
    <property type="entry name" value="2-Hacid_dh_C"/>
    <property type="match status" value="1"/>
</dbReference>
<dbReference type="PANTHER" id="PTHR10996">
    <property type="entry name" value="2-HYDROXYACID DEHYDROGENASE-RELATED"/>
    <property type="match status" value="1"/>
</dbReference>
<dbReference type="CDD" id="cd12158">
    <property type="entry name" value="ErythrP_dh"/>
    <property type="match status" value="1"/>
</dbReference>
<dbReference type="SUPFAM" id="SSF52283">
    <property type="entry name" value="Formate/glycerate dehydrogenase catalytic domain-like"/>
    <property type="match status" value="1"/>
</dbReference>
<dbReference type="InterPro" id="IPR006140">
    <property type="entry name" value="D-isomer_DH_NAD-bd"/>
</dbReference>
<dbReference type="EC" id="1.1.1.290" evidence="5"/>
<accession>A0A1E8CHG9</accession>
<evidence type="ECO:0000256" key="5">
    <source>
        <dbReference type="HAMAP-Rule" id="MF_01825"/>
    </source>
</evidence>
<dbReference type="SUPFAM" id="SSF51735">
    <property type="entry name" value="NAD(P)-binding Rossmann-fold domains"/>
    <property type="match status" value="1"/>
</dbReference>
<comment type="subcellular location">
    <subcellularLocation>
        <location evidence="5">Cytoplasm</location>
    </subcellularLocation>
</comment>
<comment type="similarity">
    <text evidence="5">Belongs to the D-isomer specific 2-hydroxyacid dehydrogenase family. PdxB subfamily.</text>
</comment>
<feature type="domain" description="D-isomer specific 2-hydroxyacid dehydrogenase NAD-binding" evidence="7">
    <location>
        <begin position="116"/>
        <end position="254"/>
    </location>
</feature>
<dbReference type="HAMAP" id="MF_01825">
    <property type="entry name" value="PdxB"/>
    <property type="match status" value="1"/>
</dbReference>
<dbReference type="GO" id="GO:0008615">
    <property type="term" value="P:pyridoxine biosynthetic process"/>
    <property type="evidence" value="ECO:0007669"/>
    <property type="project" value="UniProtKB-UniRule"/>
</dbReference>
<evidence type="ECO:0000256" key="2">
    <source>
        <dbReference type="ARBA" id="ARBA00023002"/>
    </source>
</evidence>
<name>A0A1E8CHG9_9GAMM</name>
<comment type="subunit">
    <text evidence="5">Homodimer.</text>
</comment>
<dbReference type="GO" id="GO:0030267">
    <property type="term" value="F:glyoxylate reductase (NADPH) activity"/>
    <property type="evidence" value="ECO:0007669"/>
    <property type="project" value="TreeGrafter"/>
</dbReference>
<evidence type="ECO:0000313" key="8">
    <source>
        <dbReference type="EMBL" id="OFE11818.1"/>
    </source>
</evidence>
<feature type="domain" description="D-isomer specific 2-hydroxyacid dehydrogenase catalytic" evidence="6">
    <location>
        <begin position="26"/>
        <end position="281"/>
    </location>
</feature>
<dbReference type="RefSeq" id="WP_070115443.1">
    <property type="nucleotide sequence ID" value="NZ_MASR01000001.1"/>
</dbReference>
<dbReference type="EMBL" id="MASR01000001">
    <property type="protein sequence ID" value="OFE11818.1"/>
    <property type="molecule type" value="Genomic_DNA"/>
</dbReference>
<dbReference type="Pfam" id="PF00389">
    <property type="entry name" value="2-Hacid_dh"/>
    <property type="match status" value="1"/>
</dbReference>
<dbReference type="GO" id="GO:0033711">
    <property type="term" value="F:4-phosphoerythronate dehydrogenase activity"/>
    <property type="evidence" value="ECO:0007669"/>
    <property type="project" value="UniProtKB-EC"/>
</dbReference>
<dbReference type="UniPathway" id="UPA00244">
    <property type="reaction ID" value="UER00310"/>
</dbReference>
<dbReference type="GO" id="GO:0005829">
    <property type="term" value="C:cytosol"/>
    <property type="evidence" value="ECO:0007669"/>
    <property type="project" value="TreeGrafter"/>
</dbReference>
<comment type="caution">
    <text evidence="8">The sequence shown here is derived from an EMBL/GenBank/DDBJ whole genome shotgun (WGS) entry which is preliminary data.</text>
</comment>
<evidence type="ECO:0000256" key="3">
    <source>
        <dbReference type="ARBA" id="ARBA00023027"/>
    </source>
</evidence>
<dbReference type="STRING" id="1524254.PHACT_00530"/>
<comment type="pathway">
    <text evidence="5">Cofactor biosynthesis; pyridoxine 5'-phosphate biosynthesis; pyridoxine 5'-phosphate from D-erythrose 4-phosphate: step 2/5.</text>
</comment>
<proteinExistence type="inferred from homology"/>
<dbReference type="InterPro" id="IPR006139">
    <property type="entry name" value="D-isomer_2_OHA_DH_cat_dom"/>
</dbReference>
<dbReference type="GO" id="GO:0051287">
    <property type="term" value="F:NAD binding"/>
    <property type="evidence" value="ECO:0007669"/>
    <property type="project" value="InterPro"/>
</dbReference>
<dbReference type="GO" id="GO:0016618">
    <property type="term" value="F:hydroxypyruvate reductase [NAD(P)H] activity"/>
    <property type="evidence" value="ECO:0007669"/>
    <property type="project" value="TreeGrafter"/>
</dbReference>
<feature type="binding site" evidence="5">
    <location>
        <position position="146"/>
    </location>
    <ligand>
        <name>NAD(+)</name>
        <dbReference type="ChEBI" id="CHEBI:57540"/>
    </ligand>
</feature>
<dbReference type="AlphaFoldDB" id="A0A1E8CHG9"/>
<keyword evidence="4 5" id="KW-0664">Pyridoxine biosynthesis</keyword>
<dbReference type="InterPro" id="IPR050223">
    <property type="entry name" value="D-isomer_2-hydroxyacid_DH"/>
</dbReference>
<feature type="binding site" evidence="5">
    <location>
        <position position="173"/>
    </location>
    <ligand>
        <name>NAD(+)</name>
        <dbReference type="ChEBI" id="CHEBI:57540"/>
    </ligand>
</feature>
<dbReference type="PANTHER" id="PTHR10996:SF178">
    <property type="entry name" value="2-HYDROXYACID DEHYDROGENASE YGL185C-RELATED"/>
    <property type="match status" value="1"/>
</dbReference>
<evidence type="ECO:0000313" key="9">
    <source>
        <dbReference type="Proteomes" id="UP000175669"/>
    </source>
</evidence>
<organism evidence="8 9">
    <name type="scientific">Pseudohongiella acticola</name>
    <dbReference type="NCBI Taxonomy" id="1524254"/>
    <lineage>
        <taxon>Bacteria</taxon>
        <taxon>Pseudomonadati</taxon>
        <taxon>Pseudomonadota</taxon>
        <taxon>Gammaproteobacteria</taxon>
        <taxon>Pseudomonadales</taxon>
        <taxon>Pseudohongiellaceae</taxon>
        <taxon>Pseudohongiella</taxon>
    </lineage>
</organism>
<feature type="binding site" evidence="5">
    <location>
        <position position="256"/>
    </location>
    <ligand>
        <name>substrate</name>
    </ligand>
</feature>
<dbReference type="InterPro" id="IPR036291">
    <property type="entry name" value="NAD(P)-bd_dom_sf"/>
</dbReference>
<evidence type="ECO:0000259" key="7">
    <source>
        <dbReference type="Pfam" id="PF02826"/>
    </source>
</evidence>
<comment type="function">
    <text evidence="5">Catalyzes the oxidation of erythronate-4-phosphate to 3-hydroxy-2-oxo-4-phosphonooxybutanoate.</text>
</comment>
<feature type="binding site" evidence="5">
    <location>
        <position position="230"/>
    </location>
    <ligand>
        <name>NAD(+)</name>
        <dbReference type="ChEBI" id="CHEBI:57540"/>
    </ligand>
</feature>
<dbReference type="Gene3D" id="3.30.1370.170">
    <property type="match status" value="1"/>
</dbReference>
<keyword evidence="9" id="KW-1185">Reference proteome</keyword>
<feature type="active site" evidence="5">
    <location>
        <position position="235"/>
    </location>
</feature>
<gene>
    <name evidence="5" type="primary">pdxB</name>
    <name evidence="8" type="ORF">PHACT_00530</name>
</gene>
<reference evidence="9" key="1">
    <citation type="submission" date="2016-07" db="EMBL/GenBank/DDBJ databases">
        <authorList>
            <person name="Florea S."/>
            <person name="Webb J.S."/>
            <person name="Jaromczyk J."/>
            <person name="Schardl C.L."/>
        </authorList>
    </citation>
    <scope>NUCLEOTIDE SEQUENCE [LARGE SCALE GENOMIC DNA]</scope>
    <source>
        <strain evidence="9">KCTC 42131</strain>
    </source>
</reference>
<sequence>MKIVADENILALDGWFGKKVTLQLVPGREINADHVKDADALLVRSITRVNAALLEGSAVQFVGTATSGTDHLDLDWLAQQGISVADAAGANANAVVEYVLASLATLIRDDAFDPWQCRVAVIGVGHVGGALIRRLQGLGIDCVACDPLQQIVVNVDYVPLDEALQADVVCLHTPLTHDGKHATWHMLDRERLSALRPETVLINAGRGEVIATDALLELLQRVPEQNVFLDVWENEPSPSLALLRQVTAGTPHIAGYSVEAKLAASRCVLTGLCRHFNKKIPAVMPPVNLPLIVHDERFSIEPRVAGDAGRTDQQLFADMVLASFSPARVSQRFTGLYQRAAADNNGAQVFDSLRRELAERREFSACHLHAAAYSPQLAGWLHAAGFVLQA</sequence>
<dbReference type="Proteomes" id="UP000175669">
    <property type="component" value="Unassembled WGS sequence"/>
</dbReference>
<feature type="active site" description="Proton donor" evidence="5">
    <location>
        <position position="252"/>
    </location>
</feature>
<keyword evidence="3 5" id="KW-0520">NAD</keyword>
<feature type="binding site" evidence="5">
    <location>
        <position position="255"/>
    </location>
    <ligand>
        <name>NAD(+)</name>
        <dbReference type="ChEBI" id="CHEBI:57540"/>
    </ligand>
</feature>
<keyword evidence="1 5" id="KW-0963">Cytoplasm</keyword>
<feature type="binding site" evidence="5">
    <location>
        <position position="66"/>
    </location>
    <ligand>
        <name>substrate</name>
    </ligand>
</feature>
<comment type="catalytic activity">
    <reaction evidence="5">
        <text>4-phospho-D-erythronate + NAD(+) = (R)-3-hydroxy-2-oxo-4-phosphooxybutanoate + NADH + H(+)</text>
        <dbReference type="Rhea" id="RHEA:18829"/>
        <dbReference type="ChEBI" id="CHEBI:15378"/>
        <dbReference type="ChEBI" id="CHEBI:57540"/>
        <dbReference type="ChEBI" id="CHEBI:57945"/>
        <dbReference type="ChEBI" id="CHEBI:58538"/>
        <dbReference type="ChEBI" id="CHEBI:58766"/>
        <dbReference type="EC" id="1.1.1.290"/>
    </reaction>
</comment>
<dbReference type="InterPro" id="IPR038251">
    <property type="entry name" value="PdxB_dimer_sf"/>
</dbReference>